<gene>
    <name evidence="3" type="ORF">UU93_C0006G0044</name>
</gene>
<dbReference type="InterPro" id="IPR022880">
    <property type="entry name" value="DNApol_IV"/>
</dbReference>
<dbReference type="Pfam" id="PF00817">
    <property type="entry name" value="IMS"/>
    <property type="match status" value="1"/>
</dbReference>
<dbReference type="CDD" id="cd03586">
    <property type="entry name" value="PolY_Pol_IV_kappa"/>
    <property type="match status" value="1"/>
</dbReference>
<dbReference type="Gene3D" id="3.30.1490.100">
    <property type="entry name" value="DNA polymerase, Y-family, little finger domain"/>
    <property type="match status" value="1"/>
</dbReference>
<dbReference type="SUPFAM" id="SSF56672">
    <property type="entry name" value="DNA/RNA polymerases"/>
    <property type="match status" value="1"/>
</dbReference>
<dbReference type="Proteomes" id="UP000034160">
    <property type="component" value="Unassembled WGS sequence"/>
</dbReference>
<accession>A0A0G0Y743</accession>
<dbReference type="EMBL" id="LCCN01000006">
    <property type="protein sequence ID" value="KKS32565.1"/>
    <property type="molecule type" value="Genomic_DNA"/>
</dbReference>
<reference evidence="3 4" key="1">
    <citation type="journal article" date="2015" name="Nature">
        <title>rRNA introns, odd ribosomes, and small enigmatic genomes across a large radiation of phyla.</title>
        <authorList>
            <person name="Brown C.T."/>
            <person name="Hug L.A."/>
            <person name="Thomas B.C."/>
            <person name="Sharon I."/>
            <person name="Castelle C.J."/>
            <person name="Singh A."/>
            <person name="Wilkins M.J."/>
            <person name="Williams K.H."/>
            <person name="Banfield J.F."/>
        </authorList>
    </citation>
    <scope>NUCLEOTIDE SEQUENCE [LARGE SCALE GENOMIC DNA]</scope>
</reference>
<dbReference type="InterPro" id="IPR043502">
    <property type="entry name" value="DNA/RNA_pol_sf"/>
</dbReference>
<name>A0A0G0Y743_9BACT</name>
<dbReference type="GO" id="GO:0042276">
    <property type="term" value="P:error-prone translesion synthesis"/>
    <property type="evidence" value="ECO:0007669"/>
    <property type="project" value="TreeGrafter"/>
</dbReference>
<dbReference type="InterPro" id="IPR043128">
    <property type="entry name" value="Rev_trsase/Diguanyl_cyclase"/>
</dbReference>
<comment type="caution">
    <text evidence="3">The sequence shown here is derived from an EMBL/GenBank/DDBJ whole genome shotgun (WGS) entry which is preliminary data.</text>
</comment>
<dbReference type="PATRIC" id="fig|1618356.3.peg.403"/>
<dbReference type="PANTHER" id="PTHR11076">
    <property type="entry name" value="DNA REPAIR POLYMERASE UMUC / TRANSFERASE FAMILY MEMBER"/>
    <property type="match status" value="1"/>
</dbReference>
<dbReference type="GO" id="GO:0005829">
    <property type="term" value="C:cytosol"/>
    <property type="evidence" value="ECO:0007669"/>
    <property type="project" value="TreeGrafter"/>
</dbReference>
<dbReference type="InterPro" id="IPR001126">
    <property type="entry name" value="UmuC"/>
</dbReference>
<dbReference type="GO" id="GO:0006281">
    <property type="term" value="P:DNA repair"/>
    <property type="evidence" value="ECO:0007669"/>
    <property type="project" value="InterPro"/>
</dbReference>
<dbReference type="InterPro" id="IPR050116">
    <property type="entry name" value="DNA_polymerase-Y"/>
</dbReference>
<protein>
    <submittedName>
        <fullName evidence="3">Polymerase IV protein</fullName>
    </submittedName>
</protein>
<dbReference type="Gene3D" id="3.30.70.270">
    <property type="match status" value="1"/>
</dbReference>
<dbReference type="Pfam" id="PF11799">
    <property type="entry name" value="IMS_C"/>
    <property type="match status" value="1"/>
</dbReference>
<evidence type="ECO:0000259" key="2">
    <source>
        <dbReference type="PROSITE" id="PS50173"/>
    </source>
</evidence>
<evidence type="ECO:0000256" key="1">
    <source>
        <dbReference type="ARBA" id="ARBA00010945"/>
    </source>
</evidence>
<dbReference type="STRING" id="1618356.UU93_C0006G0044"/>
<organism evidence="3 4">
    <name type="scientific">Candidatus Amesbacteria bacterium GW2011_GWA2_42_12</name>
    <dbReference type="NCBI Taxonomy" id="1618356"/>
    <lineage>
        <taxon>Bacteria</taxon>
        <taxon>Candidatus Amesiibacteriota</taxon>
    </lineage>
</organism>
<proteinExistence type="inferred from homology"/>
<dbReference type="GO" id="GO:0009432">
    <property type="term" value="P:SOS response"/>
    <property type="evidence" value="ECO:0007669"/>
    <property type="project" value="TreeGrafter"/>
</dbReference>
<dbReference type="InterPro" id="IPR036775">
    <property type="entry name" value="DNA_pol_Y-fam_lit_finger_sf"/>
</dbReference>
<dbReference type="Gene3D" id="3.40.1170.60">
    <property type="match status" value="1"/>
</dbReference>
<dbReference type="PANTHER" id="PTHR11076:SF33">
    <property type="entry name" value="DNA POLYMERASE KAPPA"/>
    <property type="match status" value="1"/>
</dbReference>
<dbReference type="PROSITE" id="PS50173">
    <property type="entry name" value="UMUC"/>
    <property type="match status" value="1"/>
</dbReference>
<feature type="domain" description="UmuC" evidence="2">
    <location>
        <begin position="4"/>
        <end position="193"/>
    </location>
</feature>
<evidence type="ECO:0000313" key="4">
    <source>
        <dbReference type="Proteomes" id="UP000034160"/>
    </source>
</evidence>
<dbReference type="InterPro" id="IPR017961">
    <property type="entry name" value="DNA_pol_Y-fam_little_finger"/>
</dbReference>
<dbReference type="SUPFAM" id="SSF100879">
    <property type="entry name" value="Lesion bypass DNA polymerase (Y-family), little finger domain"/>
    <property type="match status" value="1"/>
</dbReference>
<dbReference type="AlphaFoldDB" id="A0A0G0Y743"/>
<dbReference type="GO" id="GO:0003684">
    <property type="term" value="F:damaged DNA binding"/>
    <property type="evidence" value="ECO:0007669"/>
    <property type="project" value="InterPro"/>
</dbReference>
<evidence type="ECO:0000313" key="3">
    <source>
        <dbReference type="EMBL" id="KKS32565.1"/>
    </source>
</evidence>
<sequence length="399" mass="44650">MKTIMHVDMNSYFATAEQQANPYLRGRPIGIIKGRTGLPAGRQGCIIAASVEAKRFGVKTGSTVWEAKQKCPQIILVPSDMDKYFALTKRMISIISHYSPTIEIFSIDEAFLDVTDTQKIFAGGAWEIALEIKNKIKIEMGEWMKCSIGISYTKLLAKLASEMQKPDGLTFLGPEDYLQKTQNIAVEEICGIGMARTRYLHDRGVFKLGQARKLELPPEIADLVWLKNEEQLTTVDDLDPAKSVGRTFTAFSMLDTQSSILKLVRNLIEETAAKLREMGMGGRTLYLTLNPSPNLGEGHYTKTLKDPVCDPQVIFDLLSREYLKNPVVGIRKAGVNISNLAFSVQRSVFDKREKVLRVVDEVNEKYGLFTAYPASLLGGELIRPEMTGFLGDKWYRFGS</sequence>
<comment type="similarity">
    <text evidence="1">Belongs to the DNA polymerase type-Y family.</text>
</comment>
<dbReference type="GO" id="GO:0003887">
    <property type="term" value="F:DNA-directed DNA polymerase activity"/>
    <property type="evidence" value="ECO:0007669"/>
    <property type="project" value="InterPro"/>
</dbReference>